<feature type="region of interest" description="Disordered" evidence="2">
    <location>
        <begin position="389"/>
        <end position="408"/>
    </location>
</feature>
<dbReference type="EMBL" id="JAODIM010000041">
    <property type="protein sequence ID" value="MCU5778692.1"/>
    <property type="molecule type" value="Genomic_DNA"/>
</dbReference>
<dbReference type="Proteomes" id="UP001064262">
    <property type="component" value="Unassembled WGS sequence"/>
</dbReference>
<feature type="compositionally biased region" description="Polar residues" evidence="2">
    <location>
        <begin position="1"/>
        <end position="12"/>
    </location>
</feature>
<feature type="region of interest" description="Disordered" evidence="2">
    <location>
        <begin position="1"/>
        <end position="33"/>
    </location>
</feature>
<sequence>MADGSINRSSPSDWAVETTNTDRRNTQATRPLSHLSDVRNTGVADWLENNRRFMEPPPDTSQYMVSARSPLYTEFRLQPVPSLFHTGCFLPSVEWPTYARGTLPPAQPSTSTRDLLPPAQSSFYTEGPFQPRVFTPEGSYRDSVPPVQTSTESVGSFTTTSTSELITQENAALRRANNELRRLLNAQAQEKKITQFTKFNKIVEETNSFLLRNQILSTNENPLGQRNPQLSDNSKAFALIRFAELSDINIADPGVIKELAAYTRVPVDMLQQEASEVIYCSKRLYDSQQQQSSLATIVPLAEDLEWQRNKYPQSWSGSTVSSTTQLNRTTAQLNLSTEQLQSNPAFIIPLNQDMQRQPKKQKGSIASSTTRQYSERELQQFAVNTPFHIGKSQSSDRSQQQLNPQTNVPLTKNIEWQLKHTLQKLKHKHKHKESSSLITVSSTAQLNLSTAFLDPVTAQKMVELRLLQGDDAAMGALKKAAEEEKNKPAVRVVNKESDEKRKEKMSIYSNNAVENNGIDALSLKSEEEQLELIKIMIDIDDPDSKPVMNNAQKKILKDIFFLSRRHDDPTLTGSARNALADMLLDGDELLLARNIKKKFSPNSMELLMKLIPQTPLFRQHNASLMILDKSNKPVIYNSEGNIVKFNMILYSRPIAVVLREEVQNGDYQHHALWTQDGNIAIEKDSSGVTTFGEGIQQTTFESPSSLAEAAIAALRFRKEDLNGVFWRRQQWPEIAKAADATAALIPAKDLADAAIKAKATATACSDAFVSGKSGPDAAQLASAASSAAAHADAVQVLKTLNEIQNDGEILFQQVRTHLLKKALYLKENPPKK</sequence>
<accession>A0A9J6PV66</accession>
<evidence type="ECO:0000256" key="1">
    <source>
        <dbReference type="SAM" id="Coils"/>
    </source>
</evidence>
<evidence type="ECO:0000313" key="4">
    <source>
        <dbReference type="Proteomes" id="UP001064262"/>
    </source>
</evidence>
<feature type="region of interest" description="Disordered" evidence="2">
    <location>
        <begin position="139"/>
        <end position="161"/>
    </location>
</feature>
<keyword evidence="4" id="KW-1185">Reference proteome</keyword>
<feature type="coiled-coil region" evidence="1">
    <location>
        <begin position="166"/>
        <end position="193"/>
    </location>
</feature>
<protein>
    <submittedName>
        <fullName evidence="3">Uncharacterized protein</fullName>
    </submittedName>
</protein>
<reference evidence="3" key="1">
    <citation type="submission" date="2022-09" db="EMBL/GenBank/DDBJ databases">
        <title>Winslowiella arboricola sp. nov., isolated from bleeding cankers on broadleaf hosts.</title>
        <authorList>
            <person name="Brady C."/>
            <person name="Kaur S."/>
            <person name="Crampton B."/>
            <person name="Maddock D."/>
            <person name="Arnold D."/>
            <person name="Denman S."/>
        </authorList>
    </citation>
    <scope>NUCLEOTIDE SEQUENCE</scope>
    <source>
        <strain evidence="3">BAC 15a-03b</strain>
    </source>
</reference>
<feature type="compositionally biased region" description="Polar residues" evidence="2">
    <location>
        <begin position="146"/>
        <end position="161"/>
    </location>
</feature>
<feature type="compositionally biased region" description="Polar residues" evidence="2">
    <location>
        <begin position="391"/>
        <end position="408"/>
    </location>
</feature>
<organism evidence="3 4">
    <name type="scientific">Winslowiella arboricola</name>
    <dbReference type="NCBI Taxonomy" id="2978220"/>
    <lineage>
        <taxon>Bacteria</taxon>
        <taxon>Pseudomonadati</taxon>
        <taxon>Pseudomonadota</taxon>
        <taxon>Gammaproteobacteria</taxon>
        <taxon>Enterobacterales</taxon>
        <taxon>Erwiniaceae</taxon>
        <taxon>Winslowiella</taxon>
    </lineage>
</organism>
<comment type="caution">
    <text evidence="3">The sequence shown here is derived from an EMBL/GenBank/DDBJ whole genome shotgun (WGS) entry which is preliminary data.</text>
</comment>
<name>A0A9J6PV66_9GAMM</name>
<dbReference type="RefSeq" id="WP_267142043.1">
    <property type="nucleotide sequence ID" value="NZ_JAODIL010000065.1"/>
</dbReference>
<gene>
    <name evidence="3" type="ORF">N5923_14445</name>
</gene>
<keyword evidence="1" id="KW-0175">Coiled coil</keyword>
<evidence type="ECO:0000256" key="2">
    <source>
        <dbReference type="SAM" id="MobiDB-lite"/>
    </source>
</evidence>
<proteinExistence type="predicted"/>
<dbReference type="AlphaFoldDB" id="A0A9J6PV66"/>
<evidence type="ECO:0000313" key="3">
    <source>
        <dbReference type="EMBL" id="MCU5778692.1"/>
    </source>
</evidence>